<dbReference type="InterPro" id="IPR001623">
    <property type="entry name" value="DnaJ_domain"/>
</dbReference>
<keyword evidence="11" id="KW-1185">Reference proteome</keyword>
<dbReference type="PRINTS" id="PR00625">
    <property type="entry name" value="JDOMAIN"/>
</dbReference>
<evidence type="ECO:0000256" key="3">
    <source>
        <dbReference type="ARBA" id="ARBA00020921"/>
    </source>
</evidence>
<dbReference type="SUPFAM" id="SSF46565">
    <property type="entry name" value="Chaperone J-domain"/>
    <property type="match status" value="1"/>
</dbReference>
<dbReference type="CDD" id="cd06257">
    <property type="entry name" value="DnaJ"/>
    <property type="match status" value="1"/>
</dbReference>
<dbReference type="PROSITE" id="PS00194">
    <property type="entry name" value="THIOREDOXIN_1"/>
    <property type="match status" value="2"/>
</dbReference>
<dbReference type="PROSITE" id="PS00636">
    <property type="entry name" value="DNAJ_1"/>
    <property type="match status" value="1"/>
</dbReference>
<evidence type="ECO:0000259" key="8">
    <source>
        <dbReference type="PROSITE" id="PS50076"/>
    </source>
</evidence>
<comment type="function">
    <text evidence="5">Plays an important role in regulating the size of autophagosomes during the formation process.</text>
</comment>
<dbReference type="FunFam" id="1.10.287.110:FF:000029">
    <property type="entry name" value="DnaJ homolog subfamily C member 10"/>
    <property type="match status" value="1"/>
</dbReference>
<dbReference type="InterPro" id="IPR013766">
    <property type="entry name" value="Thioredoxin_domain"/>
</dbReference>
<evidence type="ECO:0000256" key="4">
    <source>
        <dbReference type="ARBA" id="ARBA00023006"/>
    </source>
</evidence>
<evidence type="ECO:0000256" key="5">
    <source>
        <dbReference type="ARBA" id="ARBA00035002"/>
    </source>
</evidence>
<evidence type="ECO:0000256" key="6">
    <source>
        <dbReference type="ARBA" id="ARBA00035043"/>
    </source>
</evidence>
<feature type="chain" id="PRO_5040352650" description="DnaJ homolog subfamily C member 10" evidence="7">
    <location>
        <begin position="18"/>
        <end position="763"/>
    </location>
</feature>
<dbReference type="OrthoDB" id="5810603at2759"/>
<feature type="domain" description="J" evidence="8">
    <location>
        <begin position="20"/>
        <end position="85"/>
    </location>
</feature>
<protein>
    <recommendedName>
        <fullName evidence="2">DnaJ homolog subfamily C member 10</fullName>
    </recommendedName>
    <alternativeName>
        <fullName evidence="3">DnaJ homolog subfamily C member 16</fullName>
    </alternativeName>
    <alternativeName>
        <fullName evidence="6">Endoplasmic reticulum DNA J domain-containing protein 8</fullName>
    </alternativeName>
</protein>
<dbReference type="AlphaFoldDB" id="A0A9P0HAZ7"/>
<dbReference type="Gene3D" id="3.40.30.10">
    <property type="entry name" value="Glutaredoxin"/>
    <property type="match status" value="5"/>
</dbReference>
<dbReference type="PANTHER" id="PTHR44340:SF1">
    <property type="entry name" value="DNAJ HOMOLOG SUBFAMILY C MEMBER 10"/>
    <property type="match status" value="1"/>
</dbReference>
<dbReference type="GO" id="GO:0051787">
    <property type="term" value="F:misfolded protein binding"/>
    <property type="evidence" value="ECO:0007669"/>
    <property type="project" value="TreeGrafter"/>
</dbReference>
<evidence type="ECO:0000256" key="2">
    <source>
        <dbReference type="ARBA" id="ARBA00020920"/>
    </source>
</evidence>
<dbReference type="InterPro" id="IPR018253">
    <property type="entry name" value="DnaJ_domain_CS"/>
</dbReference>
<dbReference type="SMART" id="SM00271">
    <property type="entry name" value="DnaJ"/>
    <property type="match status" value="1"/>
</dbReference>
<dbReference type="Pfam" id="PF00085">
    <property type="entry name" value="Thioredoxin"/>
    <property type="match status" value="4"/>
</dbReference>
<dbReference type="SUPFAM" id="SSF52833">
    <property type="entry name" value="Thioredoxin-like"/>
    <property type="match status" value="5"/>
</dbReference>
<dbReference type="InterPro" id="IPR036869">
    <property type="entry name" value="J_dom_sf"/>
</dbReference>
<dbReference type="GO" id="GO:0005788">
    <property type="term" value="C:endoplasmic reticulum lumen"/>
    <property type="evidence" value="ECO:0007669"/>
    <property type="project" value="TreeGrafter"/>
</dbReference>
<gene>
    <name evidence="10" type="ORF">NEZAVI_LOCUS8238</name>
</gene>
<dbReference type="Gene3D" id="1.10.287.110">
    <property type="entry name" value="DnaJ domain"/>
    <property type="match status" value="1"/>
</dbReference>
<evidence type="ECO:0000259" key="9">
    <source>
        <dbReference type="PROSITE" id="PS51352"/>
    </source>
</evidence>
<organism evidence="10 11">
    <name type="scientific">Nezara viridula</name>
    <name type="common">Southern green stink bug</name>
    <name type="synonym">Cimex viridulus</name>
    <dbReference type="NCBI Taxonomy" id="85310"/>
    <lineage>
        <taxon>Eukaryota</taxon>
        <taxon>Metazoa</taxon>
        <taxon>Ecdysozoa</taxon>
        <taxon>Arthropoda</taxon>
        <taxon>Hexapoda</taxon>
        <taxon>Insecta</taxon>
        <taxon>Pterygota</taxon>
        <taxon>Neoptera</taxon>
        <taxon>Paraneoptera</taxon>
        <taxon>Hemiptera</taxon>
        <taxon>Heteroptera</taxon>
        <taxon>Panheteroptera</taxon>
        <taxon>Pentatomomorpha</taxon>
        <taxon>Pentatomoidea</taxon>
        <taxon>Pentatomidae</taxon>
        <taxon>Pentatominae</taxon>
        <taxon>Nezara</taxon>
    </lineage>
</organism>
<dbReference type="Proteomes" id="UP001152798">
    <property type="component" value="Chromosome 4"/>
</dbReference>
<name>A0A9P0HAZ7_NEZVI</name>
<dbReference type="PANTHER" id="PTHR44340">
    <property type="entry name" value="DNAJ HOMOLOG SUBFAMILY C MEMBER 10"/>
    <property type="match status" value="1"/>
</dbReference>
<dbReference type="PROSITE" id="PS51352">
    <property type="entry name" value="THIOREDOXIN_2"/>
    <property type="match status" value="3"/>
</dbReference>
<dbReference type="GO" id="GO:0006914">
    <property type="term" value="P:autophagy"/>
    <property type="evidence" value="ECO:0007669"/>
    <property type="project" value="UniProtKB-KW"/>
</dbReference>
<dbReference type="PROSITE" id="PS50076">
    <property type="entry name" value="DNAJ_2"/>
    <property type="match status" value="1"/>
</dbReference>
<reference evidence="10" key="1">
    <citation type="submission" date="2022-01" db="EMBL/GenBank/DDBJ databases">
        <authorList>
            <person name="King R."/>
        </authorList>
    </citation>
    <scope>NUCLEOTIDE SEQUENCE</scope>
</reference>
<dbReference type="GO" id="GO:0005789">
    <property type="term" value="C:endoplasmic reticulum membrane"/>
    <property type="evidence" value="ECO:0007669"/>
    <property type="project" value="UniProtKB-SubCell"/>
</dbReference>
<feature type="domain" description="Thioredoxin" evidence="9">
    <location>
        <begin position="641"/>
        <end position="763"/>
    </location>
</feature>
<keyword evidence="7" id="KW-0732">Signal</keyword>
<dbReference type="GO" id="GO:0015035">
    <property type="term" value="F:protein-disulfide reductase activity"/>
    <property type="evidence" value="ECO:0007669"/>
    <property type="project" value="TreeGrafter"/>
</dbReference>
<accession>A0A9P0HAZ7</accession>
<keyword evidence="4" id="KW-0072">Autophagy</keyword>
<dbReference type="GO" id="GO:0016671">
    <property type="term" value="F:oxidoreductase activity, acting on a sulfur group of donors, disulfide as acceptor"/>
    <property type="evidence" value="ECO:0007669"/>
    <property type="project" value="TreeGrafter"/>
</dbReference>
<dbReference type="Pfam" id="PF00226">
    <property type="entry name" value="DnaJ"/>
    <property type="match status" value="1"/>
</dbReference>
<proteinExistence type="predicted"/>
<feature type="signal peptide" evidence="7">
    <location>
        <begin position="1"/>
        <end position="17"/>
    </location>
</feature>
<feature type="domain" description="Thioredoxin" evidence="9">
    <location>
        <begin position="69"/>
        <end position="216"/>
    </location>
</feature>
<evidence type="ECO:0000313" key="11">
    <source>
        <dbReference type="Proteomes" id="UP001152798"/>
    </source>
</evidence>
<dbReference type="EMBL" id="OV725080">
    <property type="protein sequence ID" value="CAH1398632.1"/>
    <property type="molecule type" value="Genomic_DNA"/>
</dbReference>
<evidence type="ECO:0000256" key="7">
    <source>
        <dbReference type="SAM" id="SignalP"/>
    </source>
</evidence>
<dbReference type="InterPro" id="IPR017937">
    <property type="entry name" value="Thioredoxin_CS"/>
</dbReference>
<evidence type="ECO:0000256" key="1">
    <source>
        <dbReference type="ARBA" id="ARBA00004163"/>
    </source>
</evidence>
<evidence type="ECO:0000313" key="10">
    <source>
        <dbReference type="EMBL" id="CAH1398632.1"/>
    </source>
</evidence>
<sequence length="763" mass="87152">MFLFKLILLFYIPTIYCKVDYYELLGVKKTATTQEIRRAFKQLAVSLHPDKNQDDPEAHEKFIKITRAYEVLKDAEKRKHYDIHGEDESQQTKPQYHSYTYYRDHFGIYDDDPHIVTLSNADFENNVESSDAQWFINFYSPMCGSCHKLAPVWRALAEEMNGAVYFGAVNCEEDWSLCREQGINSYPTLVFYPSNEVLYGAKSRGDLERFIMDRLKTDMIYVSSRETWDVEKETHSSWLLILSPLSSATKKQKIIAAMLRGLLGIALISCKKMPCAEWNTEDGLMYLTKSAHNIWASAPIRAEEPRAVLGEVLNILPGLQKIDDEKFQDLIAQLQLGSETPWLIYFHMGPVTDLDTEVKKLPALLSNFKIGRINCGRHTNLCQTLSISRYPLFGVFKPGGGWEFHHGSETALGVAAFAKEAAAATNIRTIGEAEFLSEVRRGGLFFVDFYAPWCPPCLRLLPQLRKASLSFTPGEISFATVDCTVHRDLCANQGVRSYPTTLLFNATRRPQSFRGHSAASIIEFVEDILHPHVIDLSIDTFYETVGRKTKGTIWMIGYFMPWCGPCQQLAPHYRKLAKTVADIPFVKIAEVNCENEPYLCQERGVRSYPHIELHPYENEGVSSVVVFNGFQRDFQTLRRWLYNFIPSPVVELTPEQFSKILSGSNSNHWLVDFYAPWCGHCISFEPDYISVSRKLEGKIKSGKLNCEMYPHLCQKAQISGYPTVKFFGGEHKRGIEIHSQNPKIILESVETLLKKTSRFIDEL</sequence>
<dbReference type="InterPro" id="IPR036249">
    <property type="entry name" value="Thioredoxin-like_sf"/>
</dbReference>
<comment type="subcellular location">
    <subcellularLocation>
        <location evidence="1">Endoplasmic reticulum membrane</location>
        <topology evidence="1">Single-pass type IV membrane protein</topology>
    </subcellularLocation>
</comment>
<dbReference type="PRINTS" id="PR00421">
    <property type="entry name" value="THIOREDOXIN"/>
</dbReference>
<dbReference type="InterPro" id="IPR052460">
    <property type="entry name" value="ER_disulfide_reductase"/>
</dbReference>
<dbReference type="GO" id="GO:0036498">
    <property type="term" value="P:IRE1-mediated unfolded protein response"/>
    <property type="evidence" value="ECO:0007669"/>
    <property type="project" value="TreeGrafter"/>
</dbReference>
<feature type="domain" description="Thioredoxin" evidence="9">
    <location>
        <begin position="415"/>
        <end position="530"/>
    </location>
</feature>